<dbReference type="Proteomes" id="UP001353858">
    <property type="component" value="Unassembled WGS sequence"/>
</dbReference>
<gene>
    <name evidence="1" type="ORF">RN001_002093</name>
</gene>
<organism evidence="1 2">
    <name type="scientific">Aquatica leii</name>
    <dbReference type="NCBI Taxonomy" id="1421715"/>
    <lineage>
        <taxon>Eukaryota</taxon>
        <taxon>Metazoa</taxon>
        <taxon>Ecdysozoa</taxon>
        <taxon>Arthropoda</taxon>
        <taxon>Hexapoda</taxon>
        <taxon>Insecta</taxon>
        <taxon>Pterygota</taxon>
        <taxon>Neoptera</taxon>
        <taxon>Endopterygota</taxon>
        <taxon>Coleoptera</taxon>
        <taxon>Polyphaga</taxon>
        <taxon>Elateriformia</taxon>
        <taxon>Elateroidea</taxon>
        <taxon>Lampyridae</taxon>
        <taxon>Luciolinae</taxon>
        <taxon>Aquatica</taxon>
    </lineage>
</organism>
<keyword evidence="2" id="KW-1185">Reference proteome</keyword>
<protein>
    <submittedName>
        <fullName evidence="1">Uncharacterized protein</fullName>
    </submittedName>
</protein>
<reference evidence="2" key="1">
    <citation type="submission" date="2023-01" db="EMBL/GenBank/DDBJ databases">
        <title>Key to firefly adult light organ development and bioluminescence: homeobox transcription factors regulate luciferase expression and transportation to peroxisome.</title>
        <authorList>
            <person name="Fu X."/>
        </authorList>
    </citation>
    <scope>NUCLEOTIDE SEQUENCE [LARGE SCALE GENOMIC DNA]</scope>
</reference>
<sequence>MCSNSFCTKKKSAETNHVPELNNTKLFDEIKKIVDVIIRKADRIAFNETTNQAERYMGLLAKFTVKFG</sequence>
<comment type="caution">
    <text evidence="1">The sequence shown here is derived from an EMBL/GenBank/DDBJ whole genome shotgun (WGS) entry which is preliminary data.</text>
</comment>
<proteinExistence type="predicted"/>
<accession>A0AAN7PGN2</accession>
<evidence type="ECO:0000313" key="1">
    <source>
        <dbReference type="EMBL" id="KAK4885822.1"/>
    </source>
</evidence>
<dbReference type="AlphaFoldDB" id="A0AAN7PGN2"/>
<dbReference type="EMBL" id="JARPUR010000001">
    <property type="protein sequence ID" value="KAK4885822.1"/>
    <property type="molecule type" value="Genomic_DNA"/>
</dbReference>
<name>A0AAN7PGN2_9COLE</name>
<evidence type="ECO:0000313" key="2">
    <source>
        <dbReference type="Proteomes" id="UP001353858"/>
    </source>
</evidence>